<organism evidence="1 2">
    <name type="scientific">Antarcticirhabdus aurantiaca</name>
    <dbReference type="NCBI Taxonomy" id="2606717"/>
    <lineage>
        <taxon>Bacteria</taxon>
        <taxon>Pseudomonadati</taxon>
        <taxon>Pseudomonadota</taxon>
        <taxon>Alphaproteobacteria</taxon>
        <taxon>Hyphomicrobiales</taxon>
        <taxon>Aurantimonadaceae</taxon>
        <taxon>Antarcticirhabdus</taxon>
    </lineage>
</organism>
<name>A0ACD4NNM4_9HYPH</name>
<proteinExistence type="predicted"/>
<dbReference type="Proteomes" id="UP001163223">
    <property type="component" value="Chromosome"/>
</dbReference>
<accession>A0ACD4NNM4</accession>
<reference evidence="1" key="1">
    <citation type="submission" date="2022-11" db="EMBL/GenBank/DDBJ databases">
        <title>beta-Carotene-producing bacterium, Jeongeuplla avenae sp. nov., alleviates the salt stress of Arabidopsis seedlings.</title>
        <authorList>
            <person name="Jiang L."/>
            <person name="Lee J."/>
        </authorList>
    </citation>
    <scope>NUCLEOTIDE SEQUENCE</scope>
    <source>
        <strain evidence="1">DY_R2A_6</strain>
    </source>
</reference>
<evidence type="ECO:0000313" key="1">
    <source>
        <dbReference type="EMBL" id="WAJ28342.1"/>
    </source>
</evidence>
<keyword evidence="2" id="KW-1185">Reference proteome</keyword>
<protein>
    <submittedName>
        <fullName evidence="1">IS630 transposase-related protein</fullName>
    </submittedName>
</protein>
<sequence>MARALSIDLRHRVLKAMREGASAHAAAERFGIAIATAVRWRSQDRAGRSDPLPMGRDRRSGRIEAEAEFLKSLVDGKEDITLHEKQRRLADERGLKIGIGTLWRFFDRHGLTWKKDRARERAGAPGPSEAAAGLIQRSARPRSCEARLLR</sequence>
<dbReference type="EMBL" id="CP113520">
    <property type="protein sequence ID" value="WAJ28342.1"/>
    <property type="molecule type" value="Genomic_DNA"/>
</dbReference>
<gene>
    <name evidence="1" type="ORF">OXU80_26615</name>
</gene>
<evidence type="ECO:0000313" key="2">
    <source>
        <dbReference type="Proteomes" id="UP001163223"/>
    </source>
</evidence>